<proteinExistence type="predicted"/>
<protein>
    <submittedName>
        <fullName evidence="1">Uncharacterized protein</fullName>
    </submittedName>
</protein>
<dbReference type="AlphaFoldDB" id="A0A7C5LD18"/>
<gene>
    <name evidence="1" type="ORF">ENM11_06590</name>
</gene>
<name>A0A7C5LD18_CALS0</name>
<sequence length="190" mass="21217">MVGSALSWVEDTVSFRGVIRRSGNSLIATIPPELSQRFLIREGQEYVIMGMSRMTPDFEGALQIYLGFFVVLEKAPKLEMAVEGVDFSVLEKVLKSFGAVEVVQTSSDNGLVKCYALFTAVEKNRVRVQKTVEEVTKILPVVKKEIEARGGVVKSMDVSEVMCENRQVDPAVLAKSQSRLEKNIAWKWEV</sequence>
<dbReference type="EMBL" id="DRWN01000055">
    <property type="protein sequence ID" value="HHK68801.1"/>
    <property type="molecule type" value="Genomic_DNA"/>
</dbReference>
<comment type="caution">
    <text evidence="1">The sequence shown here is derived from an EMBL/GenBank/DDBJ whole genome shotgun (WGS) entry which is preliminary data.</text>
</comment>
<organism evidence="1">
    <name type="scientific">Caldiarchaeum subterraneum</name>
    <dbReference type="NCBI Taxonomy" id="311458"/>
    <lineage>
        <taxon>Archaea</taxon>
        <taxon>Nitrososphaerota</taxon>
        <taxon>Candidatus Caldarchaeales</taxon>
        <taxon>Candidatus Caldarchaeaceae</taxon>
        <taxon>Candidatus Caldarchaeum</taxon>
    </lineage>
</organism>
<evidence type="ECO:0000313" key="1">
    <source>
        <dbReference type="EMBL" id="HHK68801.1"/>
    </source>
</evidence>
<accession>A0A7C5LD18</accession>
<reference evidence="1" key="1">
    <citation type="journal article" date="2020" name="mSystems">
        <title>Genome- and Community-Level Interaction Insights into Carbon Utilization and Element Cycling Functions of Hydrothermarchaeota in Hydrothermal Sediment.</title>
        <authorList>
            <person name="Zhou Z."/>
            <person name="Liu Y."/>
            <person name="Xu W."/>
            <person name="Pan J."/>
            <person name="Luo Z.H."/>
            <person name="Li M."/>
        </authorList>
    </citation>
    <scope>NUCLEOTIDE SEQUENCE [LARGE SCALE GENOMIC DNA]</scope>
    <source>
        <strain evidence="1">SpSt-1056</strain>
    </source>
</reference>